<dbReference type="EMBL" id="JARKIE010000447">
    <property type="protein sequence ID" value="KAJ7637858.1"/>
    <property type="molecule type" value="Genomic_DNA"/>
</dbReference>
<reference evidence="2" key="1">
    <citation type="submission" date="2023-03" db="EMBL/GenBank/DDBJ databases">
        <title>Massive genome expansion in bonnet fungi (Mycena s.s.) driven by repeated elements and novel gene families across ecological guilds.</title>
        <authorList>
            <consortium name="Lawrence Berkeley National Laboratory"/>
            <person name="Harder C.B."/>
            <person name="Miyauchi S."/>
            <person name="Viragh M."/>
            <person name="Kuo A."/>
            <person name="Thoen E."/>
            <person name="Andreopoulos B."/>
            <person name="Lu D."/>
            <person name="Skrede I."/>
            <person name="Drula E."/>
            <person name="Henrissat B."/>
            <person name="Morin E."/>
            <person name="Kohler A."/>
            <person name="Barry K."/>
            <person name="LaButti K."/>
            <person name="Morin E."/>
            <person name="Salamov A."/>
            <person name="Lipzen A."/>
            <person name="Mereny Z."/>
            <person name="Hegedus B."/>
            <person name="Baldrian P."/>
            <person name="Stursova M."/>
            <person name="Weitz H."/>
            <person name="Taylor A."/>
            <person name="Grigoriev I.V."/>
            <person name="Nagy L.G."/>
            <person name="Martin F."/>
            <person name="Kauserud H."/>
        </authorList>
    </citation>
    <scope>NUCLEOTIDE SEQUENCE</scope>
    <source>
        <strain evidence="2">CBHHK067</strain>
    </source>
</reference>
<proteinExistence type="predicted"/>
<feature type="region of interest" description="Disordered" evidence="1">
    <location>
        <begin position="438"/>
        <end position="477"/>
    </location>
</feature>
<dbReference type="Proteomes" id="UP001221757">
    <property type="component" value="Unassembled WGS sequence"/>
</dbReference>
<evidence type="ECO:0000256" key="1">
    <source>
        <dbReference type="SAM" id="MobiDB-lite"/>
    </source>
</evidence>
<sequence length="510" mass="57367">MPSLSGLLRVFVAAVSFRPLYLRTATVRAIQGRKRLMQTQIECRSLDYRATLELTFKQEDQLKLRSEIARIKLENSRLEAANRAFYQELALSNERLASVWSVGSRMKLAIVRVSKTWNQIGLKLLYEGVTLQRIGQLLAFVRALEAHDGPGDLVRKLSIGYFVPHRAAELHNQETRRIFQLGPRLTHFELKPPFLIPDLLTVLPRVSYTITYLEYNDQVQYHLIFPTLVQLSTNLQSLAICLSAYDAAGHPVVVFEKLEALRVRFVFNSAATLPEWSMPALRQLWLHTGGSFGDIHSLSHTESLLDSCGRNLIFLWLTHSTPLEAGDTIQGLLDSCPALEHLTIQGALYQVEPRLSHQLIHSLDVSCFPICDTSPTFRAGFPALRTFRTLDPTFMFSSVALPPDLPHDLDTHRELREADGATEDEDEDSPESAWITAILATDPDSDDSKDDDYVFDEEADDSGSVDDSDTDSDAASCVTVCEPSDAVRDEFYVDEDRVARLLAPSFTRSR</sequence>
<accession>A0AAD7C388</accession>
<feature type="compositionally biased region" description="Acidic residues" evidence="1">
    <location>
        <begin position="443"/>
        <end position="472"/>
    </location>
</feature>
<comment type="caution">
    <text evidence="2">The sequence shown here is derived from an EMBL/GenBank/DDBJ whole genome shotgun (WGS) entry which is preliminary data.</text>
</comment>
<dbReference type="AlphaFoldDB" id="A0AAD7C388"/>
<keyword evidence="3" id="KW-1185">Reference proteome</keyword>
<name>A0AAD7C388_MYCRO</name>
<gene>
    <name evidence="2" type="ORF">B0H17DRAFT_1149317</name>
</gene>
<evidence type="ECO:0000313" key="3">
    <source>
        <dbReference type="Proteomes" id="UP001221757"/>
    </source>
</evidence>
<evidence type="ECO:0000313" key="2">
    <source>
        <dbReference type="EMBL" id="KAJ7637858.1"/>
    </source>
</evidence>
<protein>
    <submittedName>
        <fullName evidence="2">Uncharacterized protein</fullName>
    </submittedName>
</protein>
<organism evidence="2 3">
    <name type="scientific">Mycena rosella</name>
    <name type="common">Pink bonnet</name>
    <name type="synonym">Agaricus rosellus</name>
    <dbReference type="NCBI Taxonomy" id="1033263"/>
    <lineage>
        <taxon>Eukaryota</taxon>
        <taxon>Fungi</taxon>
        <taxon>Dikarya</taxon>
        <taxon>Basidiomycota</taxon>
        <taxon>Agaricomycotina</taxon>
        <taxon>Agaricomycetes</taxon>
        <taxon>Agaricomycetidae</taxon>
        <taxon>Agaricales</taxon>
        <taxon>Marasmiineae</taxon>
        <taxon>Mycenaceae</taxon>
        <taxon>Mycena</taxon>
    </lineage>
</organism>